<sequence>MYEIPDAHEAGEQRVEAVVVDKDSVGSATAPGHGGKILRGDGALEAYLAKTDLKNKTEETVEMEVQDREAEVSSRAMSM</sequence>
<dbReference type="EMBL" id="OOIL02001046">
    <property type="protein sequence ID" value="VFQ71670.1"/>
    <property type="molecule type" value="Genomic_DNA"/>
</dbReference>
<keyword evidence="3" id="KW-1185">Reference proteome</keyword>
<proteinExistence type="predicted"/>
<reference evidence="2 3" key="1">
    <citation type="submission" date="2018-04" db="EMBL/GenBank/DDBJ databases">
        <authorList>
            <person name="Vogel A."/>
        </authorList>
    </citation>
    <scope>NUCLEOTIDE SEQUENCE [LARGE SCALE GENOMIC DNA]</scope>
</reference>
<organism evidence="2 3">
    <name type="scientific">Cuscuta campestris</name>
    <dbReference type="NCBI Taxonomy" id="132261"/>
    <lineage>
        <taxon>Eukaryota</taxon>
        <taxon>Viridiplantae</taxon>
        <taxon>Streptophyta</taxon>
        <taxon>Embryophyta</taxon>
        <taxon>Tracheophyta</taxon>
        <taxon>Spermatophyta</taxon>
        <taxon>Magnoliopsida</taxon>
        <taxon>eudicotyledons</taxon>
        <taxon>Gunneridae</taxon>
        <taxon>Pentapetalae</taxon>
        <taxon>asterids</taxon>
        <taxon>lamiids</taxon>
        <taxon>Solanales</taxon>
        <taxon>Convolvulaceae</taxon>
        <taxon>Cuscuteae</taxon>
        <taxon>Cuscuta</taxon>
        <taxon>Cuscuta subgen. Grammica</taxon>
        <taxon>Cuscuta sect. Cleistogrammica</taxon>
    </lineage>
</organism>
<dbReference type="OrthoDB" id="1721884at2759"/>
<evidence type="ECO:0000313" key="2">
    <source>
        <dbReference type="EMBL" id="VFQ71670.1"/>
    </source>
</evidence>
<evidence type="ECO:0000256" key="1">
    <source>
        <dbReference type="SAM" id="MobiDB-lite"/>
    </source>
</evidence>
<evidence type="ECO:0000313" key="3">
    <source>
        <dbReference type="Proteomes" id="UP000595140"/>
    </source>
</evidence>
<dbReference type="AlphaFoldDB" id="A0A484L5V9"/>
<name>A0A484L5V9_9ASTE</name>
<dbReference type="Proteomes" id="UP000595140">
    <property type="component" value="Unassembled WGS sequence"/>
</dbReference>
<protein>
    <submittedName>
        <fullName evidence="2">Uncharacterized protein</fullName>
    </submittedName>
</protein>
<feature type="compositionally biased region" description="Basic and acidic residues" evidence="1">
    <location>
        <begin position="58"/>
        <end position="72"/>
    </location>
</feature>
<feature type="region of interest" description="Disordered" evidence="1">
    <location>
        <begin position="58"/>
        <end position="79"/>
    </location>
</feature>
<accession>A0A484L5V9</accession>
<gene>
    <name evidence="2" type="ORF">CCAM_LOCUS13446</name>
</gene>